<protein>
    <recommendedName>
        <fullName evidence="3">Ada DNA repair metal-binding domain-containing protein</fullName>
    </recommendedName>
</protein>
<dbReference type="InterPro" id="IPR035451">
    <property type="entry name" value="Ada-like_dom_sf"/>
</dbReference>
<dbReference type="Gene3D" id="3.40.10.10">
    <property type="entry name" value="DNA Methylphosphotriester Repair Domain"/>
    <property type="match status" value="1"/>
</dbReference>
<dbReference type="RefSeq" id="WP_412291673.1">
    <property type="nucleotide sequence ID" value="NZ_CACRUQ010000021.1"/>
</dbReference>
<accession>A0A6N3EQE8</accession>
<name>A0A6N3EQE8_9FIRM</name>
<dbReference type="SUPFAM" id="SSF57884">
    <property type="entry name" value="Ada DNA repair protein, N-terminal domain (N-Ada 10)"/>
    <property type="match status" value="1"/>
</dbReference>
<feature type="region of interest" description="Disordered" evidence="1">
    <location>
        <begin position="42"/>
        <end position="66"/>
    </location>
</feature>
<proteinExistence type="predicted"/>
<feature type="compositionally biased region" description="Low complexity" evidence="1">
    <location>
        <begin position="44"/>
        <end position="66"/>
    </location>
</feature>
<organism evidence="2">
    <name type="scientific">[Ruminococcus] torques</name>
    <dbReference type="NCBI Taxonomy" id="33039"/>
    <lineage>
        <taxon>Bacteria</taxon>
        <taxon>Bacillati</taxon>
        <taxon>Bacillota</taxon>
        <taxon>Clostridia</taxon>
        <taxon>Lachnospirales</taxon>
        <taxon>Lachnospiraceae</taxon>
        <taxon>Mediterraneibacter</taxon>
    </lineage>
</organism>
<dbReference type="AlphaFoldDB" id="A0A6N3EQE8"/>
<dbReference type="InterPro" id="IPR044929">
    <property type="entry name" value="DNA/RNA_non-sp_Endonuclease_sf"/>
</dbReference>
<gene>
    <name evidence="2" type="ORF">RTLFYP15_02309</name>
</gene>
<evidence type="ECO:0008006" key="3">
    <source>
        <dbReference type="Google" id="ProtNLM"/>
    </source>
</evidence>
<dbReference type="Gene3D" id="3.40.570.10">
    <property type="entry name" value="Extracellular Endonuclease, subunit A"/>
    <property type="match status" value="1"/>
</dbReference>
<dbReference type="EMBL" id="CACRUQ010000021">
    <property type="protein sequence ID" value="VYU39887.1"/>
    <property type="molecule type" value="Genomic_DNA"/>
</dbReference>
<evidence type="ECO:0000256" key="1">
    <source>
        <dbReference type="SAM" id="MobiDB-lite"/>
    </source>
</evidence>
<sequence>MEDNGEGIEFCVYVYNVQPGVTINYETGDSCLWDSNSVVTDIPATSGASNNNDASNSSSTDSDVTNSTAITETYIINENTHKFHKPSCSSVSKMNEANKKEYTGDKNKLISEGYEACKNCNP</sequence>
<reference evidence="2" key="1">
    <citation type="submission" date="2019-11" db="EMBL/GenBank/DDBJ databases">
        <authorList>
            <person name="Feng L."/>
        </authorList>
    </citation>
    <scope>NUCLEOTIDE SEQUENCE</scope>
    <source>
        <strain evidence="2">RtorquesLFYP15</strain>
    </source>
</reference>
<evidence type="ECO:0000313" key="2">
    <source>
        <dbReference type="EMBL" id="VYU39887.1"/>
    </source>
</evidence>